<organism evidence="2 3">
    <name type="scientific">Dentiscutata erythropus</name>
    <dbReference type="NCBI Taxonomy" id="1348616"/>
    <lineage>
        <taxon>Eukaryota</taxon>
        <taxon>Fungi</taxon>
        <taxon>Fungi incertae sedis</taxon>
        <taxon>Mucoromycota</taxon>
        <taxon>Glomeromycotina</taxon>
        <taxon>Glomeromycetes</taxon>
        <taxon>Diversisporales</taxon>
        <taxon>Gigasporaceae</taxon>
        <taxon>Dentiscutata</taxon>
    </lineage>
</organism>
<comment type="caution">
    <text evidence="2">The sequence shown here is derived from an EMBL/GenBank/DDBJ whole genome shotgun (WGS) entry which is preliminary data.</text>
</comment>
<feature type="non-terminal residue" evidence="2">
    <location>
        <position position="122"/>
    </location>
</feature>
<evidence type="ECO:0000313" key="3">
    <source>
        <dbReference type="Proteomes" id="UP000789405"/>
    </source>
</evidence>
<dbReference type="Proteomes" id="UP000789405">
    <property type="component" value="Unassembled WGS sequence"/>
</dbReference>
<feature type="signal peptide" evidence="1">
    <location>
        <begin position="1"/>
        <end position="24"/>
    </location>
</feature>
<evidence type="ECO:0000256" key="1">
    <source>
        <dbReference type="SAM" id="SignalP"/>
    </source>
</evidence>
<feature type="chain" id="PRO_5040175054" evidence="1">
    <location>
        <begin position="25"/>
        <end position="122"/>
    </location>
</feature>
<name>A0A9N9KGC3_9GLOM</name>
<protein>
    <submittedName>
        <fullName evidence="2">14916_t:CDS:1</fullName>
    </submittedName>
</protein>
<keyword evidence="1" id="KW-0732">Signal</keyword>
<accession>A0A9N9KGC3</accession>
<gene>
    <name evidence="2" type="ORF">DERYTH_LOCUS28287</name>
</gene>
<proteinExistence type="predicted"/>
<dbReference type="EMBL" id="CAJVPY010069613">
    <property type="protein sequence ID" value="CAG8827401.1"/>
    <property type="molecule type" value="Genomic_DNA"/>
</dbReference>
<dbReference type="OrthoDB" id="2436883at2759"/>
<evidence type="ECO:0000313" key="2">
    <source>
        <dbReference type="EMBL" id="CAG8827401.1"/>
    </source>
</evidence>
<sequence>WWSTINNLASLLLLYCAILNKLQQDKARLYEQPLLLLAFLLHPEYRMEMFENNIEGLYIQLSEWICWYYYAWFQTEPKSLLPELEKFHKQQKPFTLRATNQFANNVLGYWDFYSDLAKELSK</sequence>
<keyword evidence="3" id="KW-1185">Reference proteome</keyword>
<feature type="non-terminal residue" evidence="2">
    <location>
        <position position="1"/>
    </location>
</feature>
<dbReference type="AlphaFoldDB" id="A0A9N9KGC3"/>
<reference evidence="2" key="1">
    <citation type="submission" date="2021-06" db="EMBL/GenBank/DDBJ databases">
        <authorList>
            <person name="Kallberg Y."/>
            <person name="Tangrot J."/>
            <person name="Rosling A."/>
        </authorList>
    </citation>
    <scope>NUCLEOTIDE SEQUENCE</scope>
    <source>
        <strain evidence="2">MA453B</strain>
    </source>
</reference>